<dbReference type="Gene3D" id="3.40.50.12160">
    <property type="entry name" value="Methylthiotransferase, N-terminal domain"/>
    <property type="match status" value="1"/>
</dbReference>
<comment type="cofactor">
    <cofactor evidence="8">
        <name>[4Fe-4S] cluster</name>
        <dbReference type="ChEBI" id="CHEBI:49883"/>
    </cofactor>
    <text evidence="8">Binds 2 [4Fe-4S] clusters. One cluster is coordinated with 3 cysteines and an exchangeable S-adenosyl-L-methionine.</text>
</comment>
<dbReference type="InterPro" id="IPR007197">
    <property type="entry name" value="rSAM"/>
</dbReference>
<evidence type="ECO:0000313" key="12">
    <source>
        <dbReference type="Proteomes" id="UP000243588"/>
    </source>
</evidence>
<dbReference type="Gene3D" id="3.80.30.20">
    <property type="entry name" value="tm_1862 like domain"/>
    <property type="match status" value="1"/>
</dbReference>
<feature type="binding site" evidence="8">
    <location>
        <position position="175"/>
    </location>
    <ligand>
        <name>[4Fe-4S] cluster</name>
        <dbReference type="ChEBI" id="CHEBI:49883"/>
        <label>2</label>
        <note>4Fe-4S-S-AdoMet</note>
    </ligand>
</feature>
<evidence type="ECO:0000256" key="3">
    <source>
        <dbReference type="ARBA" id="ARBA00022679"/>
    </source>
</evidence>
<evidence type="ECO:0000256" key="5">
    <source>
        <dbReference type="ARBA" id="ARBA00022723"/>
    </source>
</evidence>
<feature type="domain" description="Radical SAM core" evidence="10">
    <location>
        <begin position="154"/>
        <end position="385"/>
    </location>
</feature>
<keyword evidence="2 8" id="KW-0963">Cytoplasm</keyword>
<dbReference type="SFLD" id="SFLDS00029">
    <property type="entry name" value="Radical_SAM"/>
    <property type="match status" value="1"/>
</dbReference>
<dbReference type="EC" id="2.8.4.4" evidence="8"/>
<feature type="domain" description="MTTase N-terminal" evidence="9">
    <location>
        <begin position="26"/>
        <end position="144"/>
    </location>
</feature>
<dbReference type="InterPro" id="IPR013848">
    <property type="entry name" value="Methylthiotransferase_N"/>
</dbReference>
<dbReference type="EMBL" id="FNDQ01000015">
    <property type="protein sequence ID" value="SDH79261.1"/>
    <property type="molecule type" value="Genomic_DNA"/>
</dbReference>
<dbReference type="InterPro" id="IPR002792">
    <property type="entry name" value="TRAM_dom"/>
</dbReference>
<dbReference type="PANTHER" id="PTHR43837">
    <property type="entry name" value="RIBOSOMAL PROTEIN S12 METHYLTHIOTRANSFERASE RIMO"/>
    <property type="match status" value="1"/>
</dbReference>
<dbReference type="PROSITE" id="PS51449">
    <property type="entry name" value="MTTASE_N"/>
    <property type="match status" value="1"/>
</dbReference>
<comment type="function">
    <text evidence="8">Catalyzes the methylthiolation of an aspartic acid residue of ribosomal protein uS12.</text>
</comment>
<dbReference type="PROSITE" id="PS51918">
    <property type="entry name" value="RADICAL_SAM"/>
    <property type="match status" value="1"/>
</dbReference>
<dbReference type="SFLD" id="SFLDG01082">
    <property type="entry name" value="B12-binding_domain_containing"/>
    <property type="match status" value="1"/>
</dbReference>
<keyword evidence="6 8" id="KW-0408">Iron</keyword>
<dbReference type="GO" id="GO:0046872">
    <property type="term" value="F:metal ion binding"/>
    <property type="evidence" value="ECO:0007669"/>
    <property type="project" value="UniProtKB-KW"/>
</dbReference>
<keyword evidence="11" id="KW-0687">Ribonucleoprotein</keyword>
<dbReference type="Proteomes" id="UP000243588">
    <property type="component" value="Unassembled WGS sequence"/>
</dbReference>
<evidence type="ECO:0000256" key="8">
    <source>
        <dbReference type="HAMAP-Rule" id="MF_01865"/>
    </source>
</evidence>
<feature type="binding site" evidence="8">
    <location>
        <position position="107"/>
    </location>
    <ligand>
        <name>[4Fe-4S] cluster</name>
        <dbReference type="ChEBI" id="CHEBI:49883"/>
        <label>1</label>
    </ligand>
</feature>
<dbReference type="GO" id="GO:0006400">
    <property type="term" value="P:tRNA modification"/>
    <property type="evidence" value="ECO:0007669"/>
    <property type="project" value="InterPro"/>
</dbReference>
<keyword evidence="7 8" id="KW-0411">Iron-sulfur</keyword>
<gene>
    <name evidence="8" type="primary">rimO</name>
    <name evidence="11" type="ORF">SAMN05421818_11562</name>
</gene>
<dbReference type="Pfam" id="PF04055">
    <property type="entry name" value="Radical_SAM"/>
    <property type="match status" value="1"/>
</dbReference>
<comment type="catalytic activity">
    <reaction evidence="8">
        <text>L-aspartate(89)-[ribosomal protein uS12]-hydrogen + (sulfur carrier)-SH + AH2 + 2 S-adenosyl-L-methionine = 3-methylsulfanyl-L-aspartate(89)-[ribosomal protein uS12]-hydrogen + (sulfur carrier)-H + 5'-deoxyadenosine + L-methionine + A + S-adenosyl-L-homocysteine + 2 H(+)</text>
        <dbReference type="Rhea" id="RHEA:37087"/>
        <dbReference type="Rhea" id="RHEA-COMP:10460"/>
        <dbReference type="Rhea" id="RHEA-COMP:10461"/>
        <dbReference type="Rhea" id="RHEA-COMP:14737"/>
        <dbReference type="Rhea" id="RHEA-COMP:14739"/>
        <dbReference type="ChEBI" id="CHEBI:13193"/>
        <dbReference type="ChEBI" id="CHEBI:15378"/>
        <dbReference type="ChEBI" id="CHEBI:17319"/>
        <dbReference type="ChEBI" id="CHEBI:17499"/>
        <dbReference type="ChEBI" id="CHEBI:29917"/>
        <dbReference type="ChEBI" id="CHEBI:29961"/>
        <dbReference type="ChEBI" id="CHEBI:57844"/>
        <dbReference type="ChEBI" id="CHEBI:57856"/>
        <dbReference type="ChEBI" id="CHEBI:59789"/>
        <dbReference type="ChEBI" id="CHEBI:64428"/>
        <dbReference type="ChEBI" id="CHEBI:73599"/>
        <dbReference type="EC" id="2.8.4.4"/>
    </reaction>
</comment>
<dbReference type="InterPro" id="IPR058240">
    <property type="entry name" value="rSAM_sf"/>
</dbReference>
<accession>A0A1G8FAR9</accession>
<organism evidence="11 12">
    <name type="scientific">Myroides phaeus</name>
    <dbReference type="NCBI Taxonomy" id="702745"/>
    <lineage>
        <taxon>Bacteria</taxon>
        <taxon>Pseudomonadati</taxon>
        <taxon>Bacteroidota</taxon>
        <taxon>Flavobacteriia</taxon>
        <taxon>Flavobacteriales</taxon>
        <taxon>Flavobacteriaceae</taxon>
        <taxon>Myroides</taxon>
    </lineage>
</organism>
<dbReference type="InterPro" id="IPR012340">
    <property type="entry name" value="NA-bd_OB-fold"/>
</dbReference>
<keyword evidence="1 8" id="KW-0004">4Fe-4S</keyword>
<dbReference type="GO" id="GO:0051539">
    <property type="term" value="F:4 iron, 4 sulfur cluster binding"/>
    <property type="evidence" value="ECO:0007669"/>
    <property type="project" value="UniProtKB-UniRule"/>
</dbReference>
<feature type="binding site" evidence="8">
    <location>
        <position position="168"/>
    </location>
    <ligand>
        <name>[4Fe-4S] cluster</name>
        <dbReference type="ChEBI" id="CHEBI:49883"/>
        <label>2</label>
        <note>4Fe-4S-S-AdoMet</note>
    </ligand>
</feature>
<dbReference type="GO" id="GO:0005840">
    <property type="term" value="C:ribosome"/>
    <property type="evidence" value="ECO:0007669"/>
    <property type="project" value="UniProtKB-KW"/>
</dbReference>
<comment type="subcellular location">
    <subcellularLocation>
        <location evidence="8">Cytoplasm</location>
    </subcellularLocation>
</comment>
<feature type="binding site" evidence="8">
    <location>
        <position position="35"/>
    </location>
    <ligand>
        <name>[4Fe-4S] cluster</name>
        <dbReference type="ChEBI" id="CHEBI:49883"/>
        <label>1</label>
    </ligand>
</feature>
<dbReference type="HAMAP" id="MF_01865">
    <property type="entry name" value="MTTase_RimO"/>
    <property type="match status" value="1"/>
</dbReference>
<evidence type="ECO:0000256" key="6">
    <source>
        <dbReference type="ARBA" id="ARBA00023004"/>
    </source>
</evidence>
<protein>
    <recommendedName>
        <fullName evidence="8">Ribosomal protein uS12 methylthiotransferase RimO</fullName>
        <shortName evidence="8">uS12 MTTase</shortName>
        <shortName evidence="8">uS12 methylthiotransferase</shortName>
        <ecNumber evidence="8">2.8.4.4</ecNumber>
    </recommendedName>
    <alternativeName>
        <fullName evidence="8">Ribosomal protein uS12 (aspartate-C(3))-methylthiotransferase</fullName>
    </alternativeName>
    <alternativeName>
        <fullName evidence="8">Ribosome maturation factor RimO</fullName>
    </alternativeName>
</protein>
<dbReference type="InterPro" id="IPR005839">
    <property type="entry name" value="Methylthiotransferase"/>
</dbReference>
<keyword evidence="3 8" id="KW-0808">Transferase</keyword>
<dbReference type="InterPro" id="IPR020612">
    <property type="entry name" value="Methylthiotransferase_CS"/>
</dbReference>
<evidence type="ECO:0000259" key="10">
    <source>
        <dbReference type="PROSITE" id="PS51918"/>
    </source>
</evidence>
<dbReference type="AlphaFoldDB" id="A0A1G8FAR9"/>
<dbReference type="Gene3D" id="2.40.50.140">
    <property type="entry name" value="Nucleic acid-binding proteins"/>
    <property type="match status" value="1"/>
</dbReference>
<evidence type="ECO:0000256" key="2">
    <source>
        <dbReference type="ARBA" id="ARBA00022490"/>
    </source>
</evidence>
<evidence type="ECO:0000256" key="7">
    <source>
        <dbReference type="ARBA" id="ARBA00023014"/>
    </source>
</evidence>
<dbReference type="Pfam" id="PF00919">
    <property type="entry name" value="UPF0004"/>
    <property type="match status" value="1"/>
</dbReference>
<evidence type="ECO:0000256" key="4">
    <source>
        <dbReference type="ARBA" id="ARBA00022691"/>
    </source>
</evidence>
<proteinExistence type="inferred from homology"/>
<evidence type="ECO:0000256" key="1">
    <source>
        <dbReference type="ARBA" id="ARBA00022485"/>
    </source>
</evidence>
<dbReference type="InterPro" id="IPR005840">
    <property type="entry name" value="Ribosomal_uS12_MeSTrfase_RimO"/>
</dbReference>
<dbReference type="GO" id="GO:0035599">
    <property type="term" value="F:aspartic acid methylthiotransferase activity"/>
    <property type="evidence" value="ECO:0007669"/>
    <property type="project" value="TreeGrafter"/>
</dbReference>
<dbReference type="SFLD" id="SFLDF00274">
    <property type="entry name" value="ribosomal_protein_S12_methylth"/>
    <property type="match status" value="1"/>
</dbReference>
<dbReference type="GO" id="GO:0005829">
    <property type="term" value="C:cytosol"/>
    <property type="evidence" value="ECO:0007669"/>
    <property type="project" value="TreeGrafter"/>
</dbReference>
<keyword evidence="12" id="KW-1185">Reference proteome</keyword>
<dbReference type="InterPro" id="IPR038135">
    <property type="entry name" value="Methylthiotransferase_N_sf"/>
</dbReference>
<dbReference type="PANTHER" id="PTHR43837:SF1">
    <property type="entry name" value="RIBOSOMAL PROTEIN US12 METHYLTHIOTRANSFERASE RIMO"/>
    <property type="match status" value="1"/>
</dbReference>
<evidence type="ECO:0000313" key="11">
    <source>
        <dbReference type="EMBL" id="SDH79261.1"/>
    </source>
</evidence>
<dbReference type="CDD" id="cd01335">
    <property type="entry name" value="Radical_SAM"/>
    <property type="match status" value="1"/>
</dbReference>
<dbReference type="GO" id="GO:0103039">
    <property type="term" value="F:protein methylthiotransferase activity"/>
    <property type="evidence" value="ECO:0007669"/>
    <property type="project" value="UniProtKB-EC"/>
</dbReference>
<evidence type="ECO:0000259" key="9">
    <source>
        <dbReference type="PROSITE" id="PS51449"/>
    </source>
</evidence>
<dbReference type="FunFam" id="3.80.30.20:FF:000001">
    <property type="entry name" value="tRNA-2-methylthio-N(6)-dimethylallyladenosine synthase 2"/>
    <property type="match status" value="1"/>
</dbReference>
<dbReference type="NCBIfam" id="TIGR01125">
    <property type="entry name" value="30S ribosomal protein S12 methylthiotransferase RimO"/>
    <property type="match status" value="1"/>
</dbReference>
<dbReference type="SMART" id="SM00729">
    <property type="entry name" value="Elp3"/>
    <property type="match status" value="1"/>
</dbReference>
<dbReference type="STRING" id="702745.SAMN05421818_11562"/>
<dbReference type="SUPFAM" id="SSF102114">
    <property type="entry name" value="Radical SAM enzymes"/>
    <property type="match status" value="1"/>
</dbReference>
<dbReference type="SFLD" id="SFLDG01061">
    <property type="entry name" value="methylthiotransferase"/>
    <property type="match status" value="1"/>
</dbReference>
<dbReference type="InterPro" id="IPR006638">
    <property type="entry name" value="Elp3/MiaA/NifB-like_rSAM"/>
</dbReference>
<comment type="similarity">
    <text evidence="8">Belongs to the methylthiotransferase family. RimO subfamily.</text>
</comment>
<feature type="binding site" evidence="8">
    <location>
        <position position="172"/>
    </location>
    <ligand>
        <name>[4Fe-4S] cluster</name>
        <dbReference type="ChEBI" id="CHEBI:49883"/>
        <label>2</label>
        <note>4Fe-4S-S-AdoMet</note>
    </ligand>
</feature>
<name>A0A1G8FAR9_9FLAO</name>
<keyword evidence="5 8" id="KW-0479">Metal-binding</keyword>
<reference evidence="12" key="1">
    <citation type="submission" date="2016-10" db="EMBL/GenBank/DDBJ databases">
        <authorList>
            <person name="Varghese N."/>
            <person name="Submissions S."/>
        </authorList>
    </citation>
    <scope>NUCLEOTIDE SEQUENCE [LARGE SCALE GENOMIC DNA]</scope>
    <source>
        <strain evidence="12">DSM 23313</strain>
    </source>
</reference>
<feature type="binding site" evidence="8">
    <location>
        <position position="73"/>
    </location>
    <ligand>
        <name>[4Fe-4S] cluster</name>
        <dbReference type="ChEBI" id="CHEBI:49883"/>
        <label>1</label>
    </ligand>
</feature>
<dbReference type="InterPro" id="IPR023404">
    <property type="entry name" value="rSAM_horseshoe"/>
</dbReference>
<keyword evidence="4 8" id="KW-0949">S-adenosyl-L-methionine</keyword>
<dbReference type="NCBIfam" id="TIGR00089">
    <property type="entry name" value="MiaB/RimO family radical SAM methylthiotransferase"/>
    <property type="match status" value="1"/>
</dbReference>
<keyword evidence="11" id="KW-0689">Ribosomal protein</keyword>
<dbReference type="Pfam" id="PF18693">
    <property type="entry name" value="TRAM_2"/>
    <property type="match status" value="1"/>
</dbReference>
<dbReference type="PROSITE" id="PS01278">
    <property type="entry name" value="MTTASE_RADICAL"/>
    <property type="match status" value="1"/>
</dbReference>
<sequence>MLSIEKKCTFAVQFFKSMRTKTLKTNKINVVTLGCSKNVYDSEVLMGQLKASGKEVTHEAANDEANIVVINTCGFINNAKAESVNTILEYVDKKEQGIVDKIFVTGCLSERYKPDLEAEIPNVDQYFGTTDLPLLLKALGADYKHELLGERMTTTPKNYAYLKIAEGCDRPCSFCAIPIMRGKHVSQPIEKLVKEAEGLAKDGVKELILIAQDLTYYGLDLYKKRNLAELLENLAKIEGIEWIRLHYAFPTGFPMDVLELMKREPKICNYIDIPLQHISDNILKSMRRGTTQAKTTKLLNEFREAVPGMAIRTTLIVGYPGETEEDFQILKDWVQEMRFERLGCFAYSHEENTHAYLLEDDVPEEVKQERANEIMEIQAQISWELNQEKIGNTYRCIIDRKEGNHFVGRTEFDSPDVDNEVLIDATKHYLKIGEFANITIDEATEFDLYGTPTK</sequence>